<dbReference type="Pfam" id="PF00067">
    <property type="entry name" value="p450"/>
    <property type="match status" value="1"/>
</dbReference>
<keyword evidence="9" id="KW-1185">Reference proteome</keyword>
<feature type="binding site" description="axial binding residue" evidence="5">
    <location>
        <position position="565"/>
    </location>
    <ligand>
        <name>heme</name>
        <dbReference type="ChEBI" id="CHEBI:30413"/>
    </ligand>
    <ligandPart>
        <name>Fe</name>
        <dbReference type="ChEBI" id="CHEBI:18248"/>
    </ligandPart>
</feature>
<dbReference type="PRINTS" id="PR00463">
    <property type="entry name" value="EP450I"/>
</dbReference>
<dbReference type="InterPro" id="IPR036396">
    <property type="entry name" value="Cyt_P450_sf"/>
</dbReference>
<keyword evidence="7" id="KW-0472">Membrane</keyword>
<dbReference type="Proteomes" id="UP001392437">
    <property type="component" value="Unassembled WGS sequence"/>
</dbReference>
<evidence type="ECO:0000313" key="9">
    <source>
        <dbReference type="Proteomes" id="UP001392437"/>
    </source>
</evidence>
<comment type="similarity">
    <text evidence="6">Belongs to the cytochrome P450 family.</text>
</comment>
<gene>
    <name evidence="8" type="ORF">PG999_013224</name>
</gene>
<evidence type="ECO:0000256" key="4">
    <source>
        <dbReference type="ARBA" id="ARBA00023004"/>
    </source>
</evidence>
<evidence type="ECO:0008006" key="10">
    <source>
        <dbReference type="Google" id="ProtNLM"/>
    </source>
</evidence>
<name>A0AAW0Q932_9PEZI</name>
<dbReference type="PANTHER" id="PTHR24305">
    <property type="entry name" value="CYTOCHROME P450"/>
    <property type="match status" value="1"/>
</dbReference>
<dbReference type="InterPro" id="IPR002401">
    <property type="entry name" value="Cyt_P450_E_grp-I"/>
</dbReference>
<evidence type="ECO:0000256" key="2">
    <source>
        <dbReference type="ARBA" id="ARBA00022617"/>
    </source>
</evidence>
<evidence type="ECO:0000256" key="6">
    <source>
        <dbReference type="RuleBase" id="RU000461"/>
    </source>
</evidence>
<dbReference type="InterPro" id="IPR017972">
    <property type="entry name" value="Cyt_P450_CS"/>
</dbReference>
<dbReference type="AlphaFoldDB" id="A0AAW0Q932"/>
<dbReference type="Gene3D" id="1.10.630.10">
    <property type="entry name" value="Cytochrome P450"/>
    <property type="match status" value="1"/>
</dbReference>
<evidence type="ECO:0000256" key="3">
    <source>
        <dbReference type="ARBA" id="ARBA00022723"/>
    </source>
</evidence>
<proteinExistence type="inferred from homology"/>
<sequence>MAAQAGVQPSPLCAGKGPPIWQQPPVCHKIPTDRALPDDISTAYNANNGSRGREAGSIRVEIDFILLSLFRVAGAVCLLSLYICVSWLQLPLTTSLHYLLVLAGTFTLSTAGSILVYRAHFHRLKHVPGPYLARVSTFWTAYKASGDYRFHVRLQELHAQYGDVVRIGPRIVSLARADALLQTTALGKSTFWAHAEADDRKKSFATSRDPEDHRVRRRPWEVAFSPKHLSKQDAVVQQAIGLFIDRLAVDSASAAHAAVNITDAISRLTFDVTGIIGFGHSFGATTRAGDKPHPALTDLRKAHAVLGTLRFVPWLLSLLLKVPGGGGDFASFLKLCEDVMNEHRAERRDKQKFDNAGKDAIEEEEADLEEESRGQNGGRPKPVVSFLLDALERGDPSAAPTPEALADESRSMIAAGADTTQSAMTNVLGFVAARRDIQAQLQKLVDVSFPQGPASFTYAALLAAPETLGWIDAVIHETLRIQPSAPTANPRVTPPQGLEIDESVFGPRIWIPGDVEIVQSPYVIHRDARWFERPDEFLPERWFTGSNIQCDRGAYFPFHLGKHACIGKPMAMEEMRSVLARLALQFDMDLAPGQDWGEHQEKIMDHFTMSLPPLHLTFHERTA</sequence>
<dbReference type="InterPro" id="IPR001128">
    <property type="entry name" value="Cyt_P450"/>
</dbReference>
<dbReference type="GO" id="GO:0020037">
    <property type="term" value="F:heme binding"/>
    <property type="evidence" value="ECO:0007669"/>
    <property type="project" value="InterPro"/>
</dbReference>
<comment type="caution">
    <text evidence="8">The sequence shown here is derived from an EMBL/GenBank/DDBJ whole genome shotgun (WGS) entry which is preliminary data.</text>
</comment>
<keyword evidence="6" id="KW-0560">Oxidoreductase</keyword>
<dbReference type="InterPro" id="IPR050121">
    <property type="entry name" value="Cytochrome_P450_monoxygenase"/>
</dbReference>
<evidence type="ECO:0000313" key="8">
    <source>
        <dbReference type="EMBL" id="KAK8097280.1"/>
    </source>
</evidence>
<comment type="cofactor">
    <cofactor evidence="1 5">
        <name>heme</name>
        <dbReference type="ChEBI" id="CHEBI:30413"/>
    </cofactor>
</comment>
<reference evidence="8 9" key="1">
    <citation type="submission" date="2023-01" db="EMBL/GenBank/DDBJ databases">
        <title>Analysis of 21 Apiospora genomes using comparative genomics revels a genus with tremendous synthesis potential of carbohydrate active enzymes and secondary metabolites.</title>
        <authorList>
            <person name="Sorensen T."/>
        </authorList>
    </citation>
    <scope>NUCLEOTIDE SEQUENCE [LARGE SCALE GENOMIC DNA]</scope>
    <source>
        <strain evidence="8 9">CBS 117206</strain>
    </source>
</reference>
<evidence type="ECO:0000256" key="1">
    <source>
        <dbReference type="ARBA" id="ARBA00001971"/>
    </source>
</evidence>
<dbReference type="PRINTS" id="PR00385">
    <property type="entry name" value="P450"/>
</dbReference>
<dbReference type="GO" id="GO:0004497">
    <property type="term" value="F:monooxygenase activity"/>
    <property type="evidence" value="ECO:0007669"/>
    <property type="project" value="UniProtKB-KW"/>
</dbReference>
<evidence type="ECO:0000256" key="7">
    <source>
        <dbReference type="SAM" id="Phobius"/>
    </source>
</evidence>
<feature type="transmembrane region" description="Helical" evidence="7">
    <location>
        <begin position="96"/>
        <end position="117"/>
    </location>
</feature>
<protein>
    <recommendedName>
        <fullName evidence="10">Cytochrome P450</fullName>
    </recommendedName>
</protein>
<keyword evidence="4 5" id="KW-0408">Iron</keyword>
<keyword evidence="2 5" id="KW-0349">Heme</keyword>
<dbReference type="GO" id="GO:0005506">
    <property type="term" value="F:iron ion binding"/>
    <property type="evidence" value="ECO:0007669"/>
    <property type="project" value="InterPro"/>
</dbReference>
<dbReference type="PANTHER" id="PTHR24305:SF78">
    <property type="entry name" value="P450, PUTATIVE (EUROFUNG)-RELATED"/>
    <property type="match status" value="1"/>
</dbReference>
<dbReference type="SUPFAM" id="SSF48264">
    <property type="entry name" value="Cytochrome P450"/>
    <property type="match status" value="1"/>
</dbReference>
<keyword evidence="7" id="KW-1133">Transmembrane helix</keyword>
<feature type="transmembrane region" description="Helical" evidence="7">
    <location>
        <begin position="64"/>
        <end position="90"/>
    </location>
</feature>
<accession>A0AAW0Q932</accession>
<evidence type="ECO:0000256" key="5">
    <source>
        <dbReference type="PIRSR" id="PIRSR602401-1"/>
    </source>
</evidence>
<keyword evidence="6" id="KW-0503">Monooxygenase</keyword>
<dbReference type="PROSITE" id="PS00086">
    <property type="entry name" value="CYTOCHROME_P450"/>
    <property type="match status" value="1"/>
</dbReference>
<keyword evidence="3 5" id="KW-0479">Metal-binding</keyword>
<keyword evidence="7" id="KW-0812">Transmembrane</keyword>
<organism evidence="8 9">
    <name type="scientific">Apiospora kogelbergensis</name>
    <dbReference type="NCBI Taxonomy" id="1337665"/>
    <lineage>
        <taxon>Eukaryota</taxon>
        <taxon>Fungi</taxon>
        <taxon>Dikarya</taxon>
        <taxon>Ascomycota</taxon>
        <taxon>Pezizomycotina</taxon>
        <taxon>Sordariomycetes</taxon>
        <taxon>Xylariomycetidae</taxon>
        <taxon>Amphisphaeriales</taxon>
        <taxon>Apiosporaceae</taxon>
        <taxon>Apiospora</taxon>
    </lineage>
</organism>
<dbReference type="EMBL" id="JAQQWP010000010">
    <property type="protein sequence ID" value="KAK8097280.1"/>
    <property type="molecule type" value="Genomic_DNA"/>
</dbReference>
<dbReference type="GO" id="GO:0016705">
    <property type="term" value="F:oxidoreductase activity, acting on paired donors, with incorporation or reduction of molecular oxygen"/>
    <property type="evidence" value="ECO:0007669"/>
    <property type="project" value="InterPro"/>
</dbReference>